<dbReference type="EMBL" id="LYOS01000003">
    <property type="protein sequence ID" value="OFV67827.1"/>
    <property type="molecule type" value="Genomic_DNA"/>
</dbReference>
<dbReference type="AlphaFoldDB" id="A0A1F2P911"/>
<accession>A0A1F2P911</accession>
<protein>
    <submittedName>
        <fullName evidence="1">Uncharacterized protein</fullName>
    </submittedName>
</protein>
<evidence type="ECO:0000313" key="2">
    <source>
        <dbReference type="Proteomes" id="UP000186940"/>
    </source>
</evidence>
<evidence type="ECO:0000313" key="1">
    <source>
        <dbReference type="EMBL" id="OFV67827.1"/>
    </source>
</evidence>
<dbReference type="Proteomes" id="UP000186940">
    <property type="component" value="Unassembled WGS sequence"/>
</dbReference>
<keyword evidence="2" id="KW-1185">Reference proteome</keyword>
<sequence length="141" mass="15416">MIKSVFLLFVLVGAVVAGGCLDSMQVPVIKVVLDVGLNETTGNPVIEKVDMTPMMINALKAPKASSTRDIANSVSGFAIHNFRNIGYWDAVEYKGPGNYELTLAFPSGVEIKKNDTIAVEVRITDDRGKRVAVARRYLTWE</sequence>
<dbReference type="PROSITE" id="PS51257">
    <property type="entry name" value="PROKAR_LIPOPROTEIN"/>
    <property type="match status" value="1"/>
</dbReference>
<proteinExistence type="predicted"/>
<name>A0A1F2P911_9EURY</name>
<organism evidence="1 2">
    <name type="scientific">Candidatus Syntropharchaeum caldarium</name>
    <dbReference type="NCBI Taxonomy" id="1838285"/>
    <lineage>
        <taxon>Archaea</taxon>
        <taxon>Methanobacteriati</taxon>
        <taxon>Methanobacteriota</taxon>
        <taxon>Stenosarchaea group</taxon>
        <taxon>Methanomicrobia</taxon>
        <taxon>Methanosarcinales</taxon>
        <taxon>ANME-2 cluster</taxon>
        <taxon>Candidatus Syntropharchaeum</taxon>
    </lineage>
</organism>
<gene>
    <name evidence="1" type="ORF">SCAL_001202</name>
</gene>
<comment type="caution">
    <text evidence="1">The sequence shown here is derived from an EMBL/GenBank/DDBJ whole genome shotgun (WGS) entry which is preliminary data.</text>
</comment>
<dbReference type="STRING" id="1838285.SCAL_001202"/>
<reference evidence="1" key="1">
    <citation type="submission" date="2016-05" db="EMBL/GenBank/DDBJ databases">
        <title>Microbial consortia oxidize butane by reversing methanogenesis.</title>
        <authorList>
            <person name="Laso-Perez R."/>
            <person name="Richter M."/>
            <person name="Wegener G."/>
            <person name="Musat F."/>
        </authorList>
    </citation>
    <scope>NUCLEOTIDE SEQUENCE [LARGE SCALE GENOMIC DNA]</scope>
    <source>
        <strain evidence="1">BOX2</strain>
    </source>
</reference>